<comment type="cofactor">
    <cofactor evidence="1">
        <name>Mg(2+)</name>
        <dbReference type="ChEBI" id="CHEBI:18420"/>
    </cofactor>
</comment>
<gene>
    <name evidence="5" type="ORF">CPT_Mineola_142</name>
</gene>
<dbReference type="EMBL" id="MH333064">
    <property type="protein sequence ID" value="AWY07037.1"/>
    <property type="molecule type" value="Genomic_DNA"/>
</dbReference>
<evidence type="ECO:0000313" key="5">
    <source>
        <dbReference type="EMBL" id="AWY07037.1"/>
    </source>
</evidence>
<dbReference type="GO" id="GO:0003677">
    <property type="term" value="F:DNA binding"/>
    <property type="evidence" value="ECO:0007669"/>
    <property type="project" value="InterPro"/>
</dbReference>
<evidence type="ECO:0000256" key="3">
    <source>
        <dbReference type="ARBA" id="ARBA00022842"/>
    </source>
</evidence>
<dbReference type="GO" id="GO:0004519">
    <property type="term" value="F:endonuclease activity"/>
    <property type="evidence" value="ECO:0007669"/>
    <property type="project" value="UniProtKB-KW"/>
</dbReference>
<evidence type="ECO:0000259" key="4">
    <source>
        <dbReference type="PROSITE" id="PS50164"/>
    </source>
</evidence>
<dbReference type="Proteomes" id="UP000251198">
    <property type="component" value="Segment"/>
</dbReference>
<protein>
    <submittedName>
        <fullName evidence="5">Homing endonuclease</fullName>
    </submittedName>
</protein>
<dbReference type="Pfam" id="PF01541">
    <property type="entry name" value="GIY-YIG"/>
    <property type="match status" value="1"/>
</dbReference>
<keyword evidence="5" id="KW-0378">Hydrolase</keyword>
<dbReference type="SUPFAM" id="SSF82771">
    <property type="entry name" value="GIY-YIG endonuclease"/>
    <property type="match status" value="1"/>
</dbReference>
<keyword evidence="3" id="KW-0460">Magnesium</keyword>
<dbReference type="InterPro" id="IPR000305">
    <property type="entry name" value="GIY-YIG_endonuc"/>
</dbReference>
<proteinExistence type="predicted"/>
<name>A0A2Z4QAK5_9CAUD</name>
<dbReference type="SUPFAM" id="SSF64496">
    <property type="entry name" value="DNA-binding domain of intron-encoded endonucleases"/>
    <property type="match status" value="1"/>
</dbReference>
<accession>A0A2Z4QAK5</accession>
<dbReference type="Gene3D" id="3.40.1440.10">
    <property type="entry name" value="GIY-YIG endonuclease"/>
    <property type="match status" value="1"/>
</dbReference>
<keyword evidence="6" id="KW-1185">Reference proteome</keyword>
<evidence type="ECO:0000256" key="2">
    <source>
        <dbReference type="ARBA" id="ARBA00010045"/>
    </source>
</evidence>
<evidence type="ECO:0000313" key="6">
    <source>
        <dbReference type="Proteomes" id="UP000251198"/>
    </source>
</evidence>
<dbReference type="InterPro" id="IPR003611">
    <property type="entry name" value="NUMOD3"/>
</dbReference>
<dbReference type="Pfam" id="PF07460">
    <property type="entry name" value="NUMOD3"/>
    <property type="match status" value="1"/>
</dbReference>
<dbReference type="InterPro" id="IPR035901">
    <property type="entry name" value="GIY-YIG_endonuc_sf"/>
</dbReference>
<organism evidence="5 6">
    <name type="scientific">Klebsiella phage Mineola</name>
    <dbReference type="NCBI Taxonomy" id="2234047"/>
    <lineage>
        <taxon>Viruses</taxon>
        <taxon>Duplodnaviria</taxon>
        <taxon>Heunggongvirae</taxon>
        <taxon>Uroviricota</taxon>
        <taxon>Caudoviricetes</taxon>
        <taxon>Pantevenvirales</taxon>
        <taxon>Straboviridae</taxon>
        <taxon>Tevenvirinae</taxon>
        <taxon>Jiaodavirus</taxon>
        <taxon>Jiaodavirus mineola</taxon>
    </lineage>
</organism>
<feature type="domain" description="GIY-YIG" evidence="4">
    <location>
        <begin position="1"/>
        <end position="84"/>
    </location>
</feature>
<sequence length="220" mass="25448">MHYYLYKITNKINQKFYIGVHSTSKLEDGYMGSGKNLKRAIKKYGKENFEKEILETFDNAKDMYDAERHLVNEEFIKRPDTYNLKLGGEGGWDHICNNEILSEQRRTNMSKVGKSCANKPLSDEHKKKISKSVKSLDLPTWKDNMAGKPSGFAGKHHSAEFKKKISELNLARVSTDERAYRMEISKLYDFSKRGELSKYAKHIGVSHTQARRILNQNYSV</sequence>
<dbReference type="PROSITE" id="PS50164">
    <property type="entry name" value="GIY_YIG"/>
    <property type="match status" value="1"/>
</dbReference>
<keyword evidence="5" id="KW-0540">Nuclease</keyword>
<keyword evidence="5" id="KW-0255">Endonuclease</keyword>
<reference evidence="6" key="1">
    <citation type="submission" date="2018-05" db="EMBL/GenBank/DDBJ databases">
        <title>Complete Genome of Klebsiella pneumoniae Myophage Mineola.</title>
        <authorList>
            <person name="Boeckman J.X."/>
            <person name="Lessor L."/>
            <person name="Liu M."/>
            <person name="Gill J."/>
        </authorList>
    </citation>
    <scope>NUCLEOTIDE SEQUENCE [LARGE SCALE GENOMIC DNA]</scope>
</reference>
<comment type="similarity">
    <text evidence="2">To endonucleases of group I introns of fungi and phage.</text>
</comment>
<dbReference type="SMART" id="SM00465">
    <property type="entry name" value="GIYc"/>
    <property type="match status" value="1"/>
</dbReference>
<evidence type="ECO:0000256" key="1">
    <source>
        <dbReference type="ARBA" id="ARBA00001946"/>
    </source>
</evidence>
<dbReference type="CDD" id="cd10444">
    <property type="entry name" value="GIY-YIG_SegABCDEFG"/>
    <property type="match status" value="1"/>
</dbReference>
<dbReference type="SMART" id="SM00496">
    <property type="entry name" value="IENR2"/>
    <property type="match status" value="2"/>
</dbReference>